<accession>A0A8S9PU71</accession>
<comment type="caution">
    <text evidence="2">The sequence shown here is derived from an EMBL/GenBank/DDBJ whole genome shotgun (WGS) entry which is preliminary data.</text>
</comment>
<name>A0A8S9PU71_BRACR</name>
<proteinExistence type="predicted"/>
<evidence type="ECO:0000313" key="2">
    <source>
        <dbReference type="EMBL" id="KAF3523400.1"/>
    </source>
</evidence>
<dbReference type="EMBL" id="QGKX02001347">
    <property type="protein sequence ID" value="KAF3523400.1"/>
    <property type="molecule type" value="Genomic_DNA"/>
</dbReference>
<feature type="region of interest" description="Disordered" evidence="1">
    <location>
        <begin position="35"/>
        <end position="59"/>
    </location>
</feature>
<gene>
    <name evidence="2" type="ORF">F2Q69_00046709</name>
</gene>
<reference evidence="2" key="1">
    <citation type="submission" date="2019-12" db="EMBL/GenBank/DDBJ databases">
        <title>Genome sequencing and annotation of Brassica cretica.</title>
        <authorList>
            <person name="Studholme D.J."/>
            <person name="Sarris P."/>
        </authorList>
    </citation>
    <scope>NUCLEOTIDE SEQUENCE</scope>
    <source>
        <strain evidence="2">PFS-109/04</strain>
        <tissue evidence="2">Leaf</tissue>
    </source>
</reference>
<organism evidence="2 3">
    <name type="scientific">Brassica cretica</name>
    <name type="common">Mustard</name>
    <dbReference type="NCBI Taxonomy" id="69181"/>
    <lineage>
        <taxon>Eukaryota</taxon>
        <taxon>Viridiplantae</taxon>
        <taxon>Streptophyta</taxon>
        <taxon>Embryophyta</taxon>
        <taxon>Tracheophyta</taxon>
        <taxon>Spermatophyta</taxon>
        <taxon>Magnoliopsida</taxon>
        <taxon>eudicotyledons</taxon>
        <taxon>Gunneridae</taxon>
        <taxon>Pentapetalae</taxon>
        <taxon>rosids</taxon>
        <taxon>malvids</taxon>
        <taxon>Brassicales</taxon>
        <taxon>Brassicaceae</taxon>
        <taxon>Brassiceae</taxon>
        <taxon>Brassica</taxon>
    </lineage>
</organism>
<evidence type="ECO:0000313" key="3">
    <source>
        <dbReference type="Proteomes" id="UP000712600"/>
    </source>
</evidence>
<dbReference type="Proteomes" id="UP000712600">
    <property type="component" value="Unassembled WGS sequence"/>
</dbReference>
<protein>
    <submittedName>
        <fullName evidence="2">Uncharacterized protein</fullName>
    </submittedName>
</protein>
<dbReference type="AlphaFoldDB" id="A0A8S9PU71"/>
<evidence type="ECO:0000256" key="1">
    <source>
        <dbReference type="SAM" id="MobiDB-lite"/>
    </source>
</evidence>
<sequence length="59" mass="6843">MLRWLTIEGVQRGFNERDGLVAGVTSGAIEKKMRRQLEKWKRRRTKRKGSDSSFSVSAF</sequence>